<proteinExistence type="predicted"/>
<dbReference type="InterPro" id="IPR001254">
    <property type="entry name" value="Trypsin_dom"/>
</dbReference>
<dbReference type="Pfam" id="PF00089">
    <property type="entry name" value="Trypsin"/>
    <property type="match status" value="1"/>
</dbReference>
<dbReference type="InterPro" id="IPR043504">
    <property type="entry name" value="Peptidase_S1_PA_chymotrypsin"/>
</dbReference>
<protein>
    <recommendedName>
        <fullName evidence="3">Peptidase S1 domain-containing protein</fullName>
    </recommendedName>
</protein>
<dbReference type="Proteomes" id="UP001159363">
    <property type="component" value="Chromosome 13"/>
</dbReference>
<feature type="region of interest" description="Disordered" evidence="2">
    <location>
        <begin position="235"/>
        <end position="268"/>
    </location>
</feature>
<dbReference type="InterPro" id="IPR018114">
    <property type="entry name" value="TRYPSIN_HIS"/>
</dbReference>
<evidence type="ECO:0000259" key="3">
    <source>
        <dbReference type="PROSITE" id="PS50240"/>
    </source>
</evidence>
<feature type="compositionally biased region" description="Basic and acidic residues" evidence="2">
    <location>
        <begin position="303"/>
        <end position="316"/>
    </location>
</feature>
<feature type="region of interest" description="Disordered" evidence="2">
    <location>
        <begin position="690"/>
        <end position="714"/>
    </location>
</feature>
<feature type="region of interest" description="Disordered" evidence="2">
    <location>
        <begin position="817"/>
        <end position="998"/>
    </location>
</feature>
<evidence type="ECO:0000256" key="2">
    <source>
        <dbReference type="SAM" id="MobiDB-lite"/>
    </source>
</evidence>
<name>A0ABQ9G7A9_9NEOP</name>
<dbReference type="InterPro" id="IPR001314">
    <property type="entry name" value="Peptidase_S1A"/>
</dbReference>
<evidence type="ECO:0000313" key="5">
    <source>
        <dbReference type="Proteomes" id="UP001159363"/>
    </source>
</evidence>
<gene>
    <name evidence="4" type="ORF">PR048_029855</name>
</gene>
<dbReference type="CDD" id="cd00190">
    <property type="entry name" value="Tryp_SPc"/>
    <property type="match status" value="1"/>
</dbReference>
<reference evidence="4 5" key="1">
    <citation type="submission" date="2023-02" db="EMBL/GenBank/DDBJ databases">
        <title>LHISI_Scaffold_Assembly.</title>
        <authorList>
            <person name="Stuart O.P."/>
            <person name="Cleave R."/>
            <person name="Magrath M.J.L."/>
            <person name="Mikheyev A.S."/>
        </authorList>
    </citation>
    <scope>NUCLEOTIDE SEQUENCE [LARGE SCALE GENOMIC DNA]</scope>
    <source>
        <strain evidence="4">Daus_M_001</strain>
        <tissue evidence="4">Leg muscle</tissue>
    </source>
</reference>
<feature type="compositionally biased region" description="Low complexity" evidence="2">
    <location>
        <begin position="620"/>
        <end position="630"/>
    </location>
</feature>
<keyword evidence="1" id="KW-1015">Disulfide bond</keyword>
<keyword evidence="5" id="KW-1185">Reference proteome</keyword>
<dbReference type="SUPFAM" id="SSF50494">
    <property type="entry name" value="Trypsin-like serine proteases"/>
    <property type="match status" value="1"/>
</dbReference>
<dbReference type="PROSITE" id="PS00134">
    <property type="entry name" value="TRYPSIN_HIS"/>
    <property type="match status" value="1"/>
</dbReference>
<dbReference type="PANTHER" id="PTHR24252:SF7">
    <property type="entry name" value="HYALIN"/>
    <property type="match status" value="1"/>
</dbReference>
<dbReference type="PANTHER" id="PTHR24252">
    <property type="entry name" value="ACROSIN-RELATED"/>
    <property type="match status" value="1"/>
</dbReference>
<dbReference type="PROSITE" id="PS50240">
    <property type="entry name" value="TRYPSIN_DOM"/>
    <property type="match status" value="1"/>
</dbReference>
<sequence>MAAYTDGYDRTLANFNSGRKLFGGYRIVPKPCQSRSGEQGICMFNYECTQRGGEVVSACVDGFLFGSCCRLRDGAALQQPDVDLEGADTHRPPIDDVLQHAEAPTSPPRPLPQADTVLLHHNGSVVTDSNNPEDVFRPPATHLAGSHGAGETVLLQPAVELSTGGVSLSQWHPDPSDDSRLETVSLVAKPFKTSSTTDGKHTTFYALDTSKNPFPLGTTLSRPPIPDATEVNEIDDDEMSTKEASSPGPIYYSSRWPSSRPSPGKKPLLITKHSEKHSTPSYFTTHFSYSDDGMVPVPVITFDSDHKRRPPLHEPEPLPEPEPYPESHSESINHILSILNDTNLGVFNPAIQPFSSTQRPNGNPGISTWGLIDGLPSHSWRPHETLWSSSTPPLSTSSYTGSHSTNATFLFTSQHSPGPSTTSTSYLSEHMQPVTGLEYTKKPNMTQNPMYSKPAPTVIVLQNIASDYTTHWPSSHYPSSADKYQAMGVTKKPLTTPHLEEYSDENTKRPTVHISSTINMYRPSETTKRPTVLITATKRPTYHTATNPVMFDTTTMNEKPTDNHQSMYETSTVTRKPTVHISSGVDNYHSSTSSYRPTVFITTTSGDPQSSTFIDKKPPSSTTSQSTTLSNRPNLVFTTGATSYISTSNTKIPTFMSTSTSTSSAWTDSTMANTKPLSVNYITIRPDSLSSRPITLSQQSKPSATKSPQDLPTTLNYNDDDIVYSTSIADLVNFPPVRNPQLNMSIISQQENPWVVQSTDDTPGLPDIVLDNEVSTPPFEEDDRLNIKLHSFVSKIVNSLQENFLELEDVVLKTGANFSTTIGSPPSSRPGTTTRRPIKVTTSRRPVTGALVSTTKKPLRLSTSARPPATSSRRPATVQRPRPTANQVTSARPTRPILSTTRRPKPSRRPSTPLSPQSTTTRRPRPRPTTRSTTTTSTTTGQQQVSTRPTPTRRTTTRRTTTTSTTAGQQQVSTRPIPTRRTTTRRTTTRRTTTTTTTTPFTTTEETTLMTDPATTSTIAAPTTSARPVDYKRGESFICPLALHGSSVSKVDISRTIDVLYEAEGLKANDQVDAMLVGQVHLNNVECGDCATKMNGYAMNRPPGFVQSSHTAPSKTWCERVVGANGQAVAECGVRPLMKKHGRIVGGKGATFGAWPWQVLVKESTWLGLFTKNKCGGVLITARFVITAAHCQPGFLANLVAVLGEFDISGELESKRSVTKNVKRVIVHRNYDAATFANDLALLELETPVPFDTHIVPICMPRNSEDFTGRMATVTGWGRLKYGSTVILKSHFSTHLQVHVFQQWRKIVLEKIAILAIVQSCRSSNSPNQLAACYARLR</sequence>
<feature type="compositionally biased region" description="Low complexity" evidence="2">
    <location>
        <begin position="929"/>
        <end position="966"/>
    </location>
</feature>
<evidence type="ECO:0000256" key="1">
    <source>
        <dbReference type="ARBA" id="ARBA00023157"/>
    </source>
</evidence>
<comment type="caution">
    <text evidence="4">The sequence shown here is derived from an EMBL/GenBank/DDBJ whole genome shotgun (WGS) entry which is preliminary data.</text>
</comment>
<dbReference type="EMBL" id="JARBHB010000014">
    <property type="protein sequence ID" value="KAJ8868339.1"/>
    <property type="molecule type" value="Genomic_DNA"/>
</dbReference>
<dbReference type="Gene3D" id="2.40.10.10">
    <property type="entry name" value="Trypsin-like serine proteases"/>
    <property type="match status" value="1"/>
</dbReference>
<dbReference type="PRINTS" id="PR00722">
    <property type="entry name" value="CHYMOTRYPSIN"/>
</dbReference>
<feature type="region of interest" description="Disordered" evidence="2">
    <location>
        <begin position="302"/>
        <end position="328"/>
    </location>
</feature>
<feature type="compositionally biased region" description="Low complexity" evidence="2">
    <location>
        <begin position="909"/>
        <end position="921"/>
    </location>
</feature>
<accession>A0ABQ9G7A9</accession>
<organism evidence="4 5">
    <name type="scientific">Dryococelus australis</name>
    <dbReference type="NCBI Taxonomy" id="614101"/>
    <lineage>
        <taxon>Eukaryota</taxon>
        <taxon>Metazoa</taxon>
        <taxon>Ecdysozoa</taxon>
        <taxon>Arthropoda</taxon>
        <taxon>Hexapoda</taxon>
        <taxon>Insecta</taxon>
        <taxon>Pterygota</taxon>
        <taxon>Neoptera</taxon>
        <taxon>Polyneoptera</taxon>
        <taxon>Phasmatodea</taxon>
        <taxon>Verophasmatodea</taxon>
        <taxon>Anareolatae</taxon>
        <taxon>Phasmatidae</taxon>
        <taxon>Eurycanthinae</taxon>
        <taxon>Dryococelus</taxon>
    </lineage>
</organism>
<evidence type="ECO:0000313" key="4">
    <source>
        <dbReference type="EMBL" id="KAJ8868339.1"/>
    </source>
</evidence>
<dbReference type="InterPro" id="IPR009003">
    <property type="entry name" value="Peptidase_S1_PA"/>
</dbReference>
<feature type="domain" description="Peptidase S1" evidence="3">
    <location>
        <begin position="1144"/>
        <end position="1297"/>
    </location>
</feature>
<feature type="compositionally biased region" description="Polar residues" evidence="2">
    <location>
        <begin position="817"/>
        <end position="874"/>
    </location>
</feature>
<dbReference type="SMART" id="SM00020">
    <property type="entry name" value="Tryp_SPc"/>
    <property type="match status" value="1"/>
</dbReference>
<feature type="compositionally biased region" description="Low complexity" evidence="2">
    <location>
        <begin position="249"/>
        <end position="267"/>
    </location>
</feature>
<feature type="region of interest" description="Disordered" evidence="2">
    <location>
        <begin position="606"/>
        <end position="633"/>
    </location>
</feature>